<keyword evidence="3" id="KW-1185">Reference proteome</keyword>
<evidence type="ECO:0008006" key="4">
    <source>
        <dbReference type="Google" id="ProtNLM"/>
    </source>
</evidence>
<proteinExistence type="predicted"/>
<dbReference type="RefSeq" id="WP_379757209.1">
    <property type="nucleotide sequence ID" value="NZ_JBHSMR010000013.1"/>
</dbReference>
<feature type="transmembrane region" description="Helical" evidence="1">
    <location>
        <begin position="46"/>
        <end position="71"/>
    </location>
</feature>
<name>A0ABW0MRD7_9BURK</name>
<sequence length="91" mass="9701">MKKRINSVSLVQNAKMMAALYLVLSLPMLAIMALAGGVMSQAAMSLVTMVVFVLAYVASGFVFTLIGAWVYNLVASMVGGFEFTTAEVKQS</sequence>
<evidence type="ECO:0000256" key="1">
    <source>
        <dbReference type="SAM" id="Phobius"/>
    </source>
</evidence>
<evidence type="ECO:0000313" key="2">
    <source>
        <dbReference type="EMBL" id="MFC5479542.1"/>
    </source>
</evidence>
<feature type="transmembrane region" description="Helical" evidence="1">
    <location>
        <begin position="20"/>
        <end position="40"/>
    </location>
</feature>
<dbReference type="EMBL" id="JBHSMR010000013">
    <property type="protein sequence ID" value="MFC5479542.1"/>
    <property type="molecule type" value="Genomic_DNA"/>
</dbReference>
<comment type="caution">
    <text evidence="2">The sequence shown here is derived from an EMBL/GenBank/DDBJ whole genome shotgun (WGS) entry which is preliminary data.</text>
</comment>
<keyword evidence="1" id="KW-0472">Membrane</keyword>
<keyword evidence="1" id="KW-0812">Transmembrane</keyword>
<reference evidence="3" key="1">
    <citation type="journal article" date="2019" name="Int. J. Syst. Evol. Microbiol.">
        <title>The Global Catalogue of Microorganisms (GCM) 10K type strain sequencing project: providing services to taxonomists for standard genome sequencing and annotation.</title>
        <authorList>
            <consortium name="The Broad Institute Genomics Platform"/>
            <consortium name="The Broad Institute Genome Sequencing Center for Infectious Disease"/>
            <person name="Wu L."/>
            <person name="Ma J."/>
        </authorList>
    </citation>
    <scope>NUCLEOTIDE SEQUENCE [LARGE SCALE GENOMIC DNA]</scope>
    <source>
        <strain evidence="3">CCUG 43111</strain>
    </source>
</reference>
<keyword evidence="1" id="KW-1133">Transmembrane helix</keyword>
<protein>
    <recommendedName>
        <fullName evidence="4">Transmembrane protein</fullName>
    </recommendedName>
</protein>
<accession>A0ABW0MRD7</accession>
<organism evidence="2 3">
    <name type="scientific">Massilia suwonensis</name>
    <dbReference type="NCBI Taxonomy" id="648895"/>
    <lineage>
        <taxon>Bacteria</taxon>
        <taxon>Pseudomonadati</taxon>
        <taxon>Pseudomonadota</taxon>
        <taxon>Betaproteobacteria</taxon>
        <taxon>Burkholderiales</taxon>
        <taxon>Oxalobacteraceae</taxon>
        <taxon>Telluria group</taxon>
        <taxon>Massilia</taxon>
    </lineage>
</organism>
<gene>
    <name evidence="2" type="ORF">ACFPQ5_15205</name>
</gene>
<dbReference type="Proteomes" id="UP001596101">
    <property type="component" value="Unassembled WGS sequence"/>
</dbReference>
<evidence type="ECO:0000313" key="3">
    <source>
        <dbReference type="Proteomes" id="UP001596101"/>
    </source>
</evidence>